<keyword evidence="4" id="KW-1185">Reference proteome</keyword>
<reference evidence="3 4" key="1">
    <citation type="journal article" date="2017" name="Environ. Microbiol.">
        <title>Decay of the glycolytic pathway and adaptation to intranuclear parasitism within Enterocytozoonidae microsporidia.</title>
        <authorList>
            <person name="Wiredu Boakye D."/>
            <person name="Jaroenlak P."/>
            <person name="Prachumwat A."/>
            <person name="Williams T.A."/>
            <person name="Bateman K.S."/>
            <person name="Itsathitphaisarn O."/>
            <person name="Sritunyalucksana K."/>
            <person name="Paszkiewicz K.H."/>
            <person name="Moore K.A."/>
            <person name="Stentiford G.D."/>
            <person name="Williams B.A."/>
        </authorList>
    </citation>
    <scope>NUCLEOTIDE SEQUENCE [LARGE SCALE GENOMIC DNA]</scope>
    <source>
        <strain evidence="3 4">TH1</strain>
    </source>
</reference>
<dbReference type="VEuPathDB" id="MicrosporidiaDB:EHP00_885"/>
<feature type="chain" id="PRO_5012144854" evidence="2">
    <location>
        <begin position="17"/>
        <end position="157"/>
    </location>
</feature>
<name>A0A1W0E3W9_9MICR</name>
<dbReference type="AlphaFoldDB" id="A0A1W0E3W9"/>
<feature type="signal peptide" evidence="2">
    <location>
        <begin position="1"/>
        <end position="16"/>
    </location>
</feature>
<keyword evidence="1" id="KW-0472">Membrane</keyword>
<gene>
    <name evidence="3" type="ORF">EHP00_885</name>
</gene>
<comment type="caution">
    <text evidence="3">The sequence shown here is derived from an EMBL/GenBank/DDBJ whole genome shotgun (WGS) entry which is preliminary data.</text>
</comment>
<proteinExistence type="predicted"/>
<keyword evidence="1" id="KW-1133">Transmembrane helix</keyword>
<feature type="transmembrane region" description="Helical" evidence="1">
    <location>
        <begin position="130"/>
        <end position="150"/>
    </location>
</feature>
<evidence type="ECO:0000313" key="4">
    <source>
        <dbReference type="Proteomes" id="UP000192758"/>
    </source>
</evidence>
<evidence type="ECO:0000313" key="3">
    <source>
        <dbReference type="EMBL" id="OQS53930.1"/>
    </source>
</evidence>
<evidence type="ECO:0000256" key="2">
    <source>
        <dbReference type="SAM" id="SignalP"/>
    </source>
</evidence>
<dbReference type="EMBL" id="MNPJ01000024">
    <property type="protein sequence ID" value="OQS53930.1"/>
    <property type="molecule type" value="Genomic_DNA"/>
</dbReference>
<sequence length="157" mass="18851">MLVSLFKLFSICLDLSIHFFFNMFLYEKTALNLPFLLKTNQIKCDNEEFLLKNISHIKLFDFVVPVNNKYNSVKISFGPEHLFRFKISNEPLDVNKNTLEVIDCAVYYKNNVEYSIQVDFENKYFMLPKYVYKIILFSIIMVVLQGILYYKWLYIYL</sequence>
<protein>
    <submittedName>
        <fullName evidence="3">Uncharacterized protein</fullName>
    </submittedName>
</protein>
<organism evidence="3 4">
    <name type="scientific">Ecytonucleospora hepatopenaei</name>
    <dbReference type="NCBI Taxonomy" id="646526"/>
    <lineage>
        <taxon>Eukaryota</taxon>
        <taxon>Fungi</taxon>
        <taxon>Fungi incertae sedis</taxon>
        <taxon>Microsporidia</taxon>
        <taxon>Enterocytozoonidae</taxon>
        <taxon>Ecytonucleospora</taxon>
    </lineage>
</organism>
<dbReference type="Proteomes" id="UP000192758">
    <property type="component" value="Unassembled WGS sequence"/>
</dbReference>
<keyword evidence="2" id="KW-0732">Signal</keyword>
<dbReference type="OrthoDB" id="10588440at2759"/>
<feature type="transmembrane region" description="Helical" evidence="1">
    <location>
        <begin position="6"/>
        <end position="26"/>
    </location>
</feature>
<keyword evidence="1" id="KW-0812">Transmembrane</keyword>
<evidence type="ECO:0000256" key="1">
    <source>
        <dbReference type="SAM" id="Phobius"/>
    </source>
</evidence>
<accession>A0A1W0E3W9</accession>